<comment type="caution">
    <text evidence="1">The sequence shown here is derived from an EMBL/GenBank/DDBJ whole genome shotgun (WGS) entry which is preliminary data.</text>
</comment>
<protein>
    <submittedName>
        <fullName evidence="1">Uncharacterized protein</fullName>
    </submittedName>
</protein>
<proteinExistence type="predicted"/>
<reference evidence="2" key="1">
    <citation type="journal article" date="2019" name="Int. J. Syst. Evol. Microbiol.">
        <title>The Global Catalogue of Microorganisms (GCM) 10K type strain sequencing project: providing services to taxonomists for standard genome sequencing and annotation.</title>
        <authorList>
            <consortium name="The Broad Institute Genomics Platform"/>
            <consortium name="The Broad Institute Genome Sequencing Center for Infectious Disease"/>
            <person name="Wu L."/>
            <person name="Ma J."/>
        </authorList>
    </citation>
    <scope>NUCLEOTIDE SEQUENCE [LARGE SCALE GENOMIC DNA]</scope>
    <source>
        <strain evidence="2">JCM 14370</strain>
    </source>
</reference>
<accession>A0ABQ2CVI2</accession>
<keyword evidence="2" id="KW-1185">Reference proteome</keyword>
<evidence type="ECO:0000313" key="2">
    <source>
        <dbReference type="Proteomes" id="UP000632222"/>
    </source>
</evidence>
<dbReference type="RefSeq" id="WP_188999996.1">
    <property type="nucleotide sequence ID" value="NZ_BMOD01000002.1"/>
</dbReference>
<dbReference type="Proteomes" id="UP000632222">
    <property type="component" value="Unassembled WGS sequence"/>
</dbReference>
<organism evidence="1 2">
    <name type="scientific">Deinococcus roseus</name>
    <dbReference type="NCBI Taxonomy" id="392414"/>
    <lineage>
        <taxon>Bacteria</taxon>
        <taxon>Thermotogati</taxon>
        <taxon>Deinococcota</taxon>
        <taxon>Deinococci</taxon>
        <taxon>Deinococcales</taxon>
        <taxon>Deinococcaceae</taxon>
        <taxon>Deinococcus</taxon>
    </lineage>
</organism>
<name>A0ABQ2CVI2_9DEIO</name>
<dbReference type="EMBL" id="BMOD01000002">
    <property type="protein sequence ID" value="GGJ23534.1"/>
    <property type="molecule type" value="Genomic_DNA"/>
</dbReference>
<evidence type="ECO:0000313" key="1">
    <source>
        <dbReference type="EMBL" id="GGJ23534.1"/>
    </source>
</evidence>
<sequence length="126" mass="14530">MMSNACETRRKFNDAVHQYRKATRPLWHAAQEGAASSRAQEAELQAQIEQVTSCLQYPHLRPSTVRVLRKELRHLAGLLELCSREVQLWEEIISFITAGVPDEDRLLPQLFGWVETRDEWGNMVLA</sequence>
<gene>
    <name evidence="1" type="ORF">GCM10008938_07130</name>
</gene>